<feature type="transmembrane region" description="Helical" evidence="3">
    <location>
        <begin position="20"/>
        <end position="42"/>
    </location>
</feature>
<dbReference type="HOGENOM" id="CLU_084705_2_0_9"/>
<dbReference type="PANTHER" id="PTHR37815">
    <property type="entry name" value="UPF0397 PROTEIN BC_2624-RELATED"/>
    <property type="match status" value="1"/>
</dbReference>
<keyword evidence="5" id="KW-1185">Reference proteome</keyword>
<evidence type="ECO:0000313" key="5">
    <source>
        <dbReference type="Proteomes" id="UP000005984"/>
    </source>
</evidence>
<feature type="transmembrane region" description="Helical" evidence="3">
    <location>
        <begin position="120"/>
        <end position="141"/>
    </location>
</feature>
<evidence type="ECO:0000313" key="4">
    <source>
        <dbReference type="EMBL" id="EEI86456.1"/>
    </source>
</evidence>
<name>C2BF58_9FIRM</name>
<dbReference type="AlphaFoldDB" id="C2BF58"/>
<organism evidence="4 5">
    <name type="scientific">Anaerococcus lactolyticus ATCC 51172</name>
    <dbReference type="NCBI Taxonomy" id="525254"/>
    <lineage>
        <taxon>Bacteria</taxon>
        <taxon>Bacillati</taxon>
        <taxon>Bacillota</taxon>
        <taxon>Tissierellia</taxon>
        <taxon>Tissierellales</taxon>
        <taxon>Peptoniphilaceae</taxon>
        <taxon>Anaerococcus</taxon>
    </lineage>
</organism>
<dbReference type="eggNOG" id="COG4720">
    <property type="taxonomic scope" value="Bacteria"/>
</dbReference>
<evidence type="ECO:0000256" key="3">
    <source>
        <dbReference type="SAM" id="Phobius"/>
    </source>
</evidence>
<feature type="transmembrane region" description="Helical" evidence="3">
    <location>
        <begin position="54"/>
        <end position="79"/>
    </location>
</feature>
<dbReference type="PROSITE" id="PS01218">
    <property type="entry name" value="TATC"/>
    <property type="match status" value="1"/>
</dbReference>
<gene>
    <name evidence="4" type="ORF">HMPREF0072_0978</name>
</gene>
<reference evidence="4 5" key="1">
    <citation type="submission" date="2008-10" db="EMBL/GenBank/DDBJ databases">
        <authorList>
            <person name="Qin X."/>
            <person name="Bachman B."/>
            <person name="Battles P."/>
            <person name="Bell A."/>
            <person name="Bess C."/>
            <person name="Bickham C."/>
            <person name="Chaboub L."/>
            <person name="Chen D."/>
            <person name="Coyle M."/>
            <person name="Deiros D.R."/>
            <person name="Dinh H."/>
            <person name="Forbes L."/>
            <person name="Fowler G."/>
            <person name="Francisco L."/>
            <person name="Fu Q."/>
            <person name="Gubbala S."/>
            <person name="Hale W."/>
            <person name="Han Y."/>
            <person name="Hemphill L."/>
            <person name="Highlander S.K."/>
            <person name="Hirani K."/>
            <person name="Hogues M."/>
            <person name="Jackson L."/>
            <person name="Jakkamsetti A."/>
            <person name="Javaid M."/>
            <person name="Jiang H."/>
            <person name="Korchina V."/>
            <person name="Kovar C."/>
            <person name="Lara F."/>
            <person name="Lee S."/>
            <person name="Mata R."/>
            <person name="Mathew T."/>
            <person name="Moen C."/>
            <person name="Morales K."/>
            <person name="Munidasa M."/>
            <person name="Nazareth L."/>
            <person name="Ngo R."/>
            <person name="Nguyen L."/>
            <person name="Okwuonu G."/>
            <person name="Ongeri F."/>
            <person name="Patil S."/>
            <person name="Petrosino J."/>
            <person name="Pham C."/>
            <person name="Pham P."/>
            <person name="Pu L.-L."/>
            <person name="Puazo M."/>
            <person name="Raj R."/>
            <person name="Reid J."/>
            <person name="Rouhana J."/>
            <person name="Saada N."/>
            <person name="Shang Y."/>
            <person name="Simmons D."/>
            <person name="Thornton R."/>
            <person name="Warren J."/>
            <person name="Weissenberger G."/>
            <person name="Zhang J."/>
            <person name="Zhang L."/>
            <person name="Zhou C."/>
            <person name="Zhu D."/>
            <person name="Muzny D."/>
            <person name="Worley K."/>
            <person name="Gibbs R."/>
        </authorList>
    </citation>
    <scope>NUCLEOTIDE SEQUENCE [LARGE SCALE GENOMIC DNA]</scope>
    <source>
        <strain evidence="4 5">ATCC 51172</strain>
    </source>
</reference>
<dbReference type="PANTHER" id="PTHR37815:SF3">
    <property type="entry name" value="UPF0397 PROTEIN SPR0429"/>
    <property type="match status" value="1"/>
</dbReference>
<keyword evidence="2 3" id="KW-1133">Transmembrane helix</keyword>
<dbReference type="Pfam" id="PF07155">
    <property type="entry name" value="ECF-ribofla_trS"/>
    <property type="match status" value="1"/>
</dbReference>
<dbReference type="GO" id="GO:0016020">
    <property type="term" value="C:membrane"/>
    <property type="evidence" value="ECO:0007669"/>
    <property type="project" value="InterPro"/>
</dbReference>
<feature type="transmembrane region" description="Helical" evidence="3">
    <location>
        <begin position="164"/>
        <end position="184"/>
    </location>
</feature>
<dbReference type="InterPro" id="IPR009825">
    <property type="entry name" value="ECF_substrate-spec-like"/>
</dbReference>
<sequence>MVSKIKKGVRMKKLSTQKLVYMALFAALVYIFSRFFQIPIVTPLGQTRFHLGNVFCLLGGLLLGPIYGGISAGVGSALFDLFDPVYFTSAPITFITKFAMAFVAGMIYKNRDRLVNTQKLVIAGALGQITYVILYLGKTFIKNRLILGLTMEATMAEVIQKGSVSMVNAVISVIVATIVAIPLLKAVKFE</sequence>
<protein>
    <recommendedName>
        <fullName evidence="6">ECF transporter S component</fullName>
    </recommendedName>
</protein>
<comment type="caution">
    <text evidence="4">The sequence shown here is derived from an EMBL/GenBank/DDBJ whole genome shotgun (WGS) entry which is preliminary data.</text>
</comment>
<keyword evidence="3" id="KW-0472">Membrane</keyword>
<accession>C2BF58</accession>
<evidence type="ECO:0000256" key="1">
    <source>
        <dbReference type="ARBA" id="ARBA00022692"/>
    </source>
</evidence>
<dbReference type="Proteomes" id="UP000005984">
    <property type="component" value="Unassembled WGS sequence"/>
</dbReference>
<dbReference type="EMBL" id="ABYO01000193">
    <property type="protein sequence ID" value="EEI86456.1"/>
    <property type="molecule type" value="Genomic_DNA"/>
</dbReference>
<dbReference type="Gene3D" id="1.10.1760.20">
    <property type="match status" value="1"/>
</dbReference>
<feature type="transmembrane region" description="Helical" evidence="3">
    <location>
        <begin position="85"/>
        <end position="108"/>
    </location>
</feature>
<keyword evidence="1 3" id="KW-0812">Transmembrane</keyword>
<proteinExistence type="predicted"/>
<dbReference type="STRING" id="525254.HMPREF0072_0978"/>
<dbReference type="InterPro" id="IPR019820">
    <property type="entry name" value="Sec-indep_translocase_CS"/>
</dbReference>
<evidence type="ECO:0000256" key="2">
    <source>
        <dbReference type="ARBA" id="ARBA00022989"/>
    </source>
</evidence>
<evidence type="ECO:0008006" key="6">
    <source>
        <dbReference type="Google" id="ProtNLM"/>
    </source>
</evidence>